<accession>A0A1I4QJE3</accession>
<feature type="signal peptide" evidence="1">
    <location>
        <begin position="1"/>
        <end position="17"/>
    </location>
</feature>
<evidence type="ECO:0000313" key="3">
    <source>
        <dbReference type="Proteomes" id="UP000199144"/>
    </source>
</evidence>
<organism evidence="2 3">
    <name type="scientific">Shimia aestuarii</name>
    <dbReference type="NCBI Taxonomy" id="254406"/>
    <lineage>
        <taxon>Bacteria</taxon>
        <taxon>Pseudomonadati</taxon>
        <taxon>Pseudomonadota</taxon>
        <taxon>Alphaproteobacteria</taxon>
        <taxon>Rhodobacterales</taxon>
        <taxon>Roseobacteraceae</taxon>
    </lineage>
</organism>
<dbReference type="RefSeq" id="WP_093094732.1">
    <property type="nucleotide sequence ID" value="NZ_FOTQ01000007.1"/>
</dbReference>
<keyword evidence="3" id="KW-1185">Reference proteome</keyword>
<dbReference type="Proteomes" id="UP000199144">
    <property type="component" value="Unassembled WGS sequence"/>
</dbReference>
<sequence>MKRLFLVALLIAAPARAEIHTVPYGDLLDRLDTRIGFETLPRKPEPGIRLDAPIRLPGIWIGEHFAGQIISGAPHDHLSVAAAKRPLRLRPGPKGQNLSVAYHRGFGSNALFPLGPDGFDAISGRGEGAVAILFDNPQPEIGFRLHSDYPAPLGATAAQGTVTVHFFNIKGQSLALQEFSPERGPVGHGFACPGGAACISGVVITNTDPGGIAMDDILFQQRRPLF</sequence>
<keyword evidence="1" id="KW-0732">Signal</keyword>
<proteinExistence type="predicted"/>
<gene>
    <name evidence="2" type="ORF">SAMN04488042_10715</name>
</gene>
<reference evidence="2 3" key="1">
    <citation type="submission" date="2016-10" db="EMBL/GenBank/DDBJ databases">
        <authorList>
            <person name="de Groot N.N."/>
        </authorList>
    </citation>
    <scope>NUCLEOTIDE SEQUENCE [LARGE SCALE GENOMIC DNA]</scope>
    <source>
        <strain evidence="2 3">DSM 15283</strain>
    </source>
</reference>
<evidence type="ECO:0000256" key="1">
    <source>
        <dbReference type="SAM" id="SignalP"/>
    </source>
</evidence>
<protein>
    <submittedName>
        <fullName evidence="2">Uncharacterized protein</fullName>
    </submittedName>
</protein>
<name>A0A1I4QJE3_9RHOB</name>
<dbReference type="AlphaFoldDB" id="A0A1I4QJE3"/>
<dbReference type="STRING" id="254406.SAMN04488042_10715"/>
<evidence type="ECO:0000313" key="2">
    <source>
        <dbReference type="EMBL" id="SFM40208.1"/>
    </source>
</evidence>
<feature type="chain" id="PRO_5011464720" evidence="1">
    <location>
        <begin position="18"/>
        <end position="226"/>
    </location>
</feature>
<dbReference type="EMBL" id="FOTQ01000007">
    <property type="protein sequence ID" value="SFM40208.1"/>
    <property type="molecule type" value="Genomic_DNA"/>
</dbReference>
<dbReference type="OrthoDB" id="7838899at2"/>